<evidence type="ECO:0000313" key="2">
    <source>
        <dbReference type="EMBL" id="CUM78012.1"/>
    </source>
</evidence>
<evidence type="ECO:0000256" key="1">
    <source>
        <dbReference type="SAM" id="Phobius"/>
    </source>
</evidence>
<evidence type="ECO:0000313" key="3">
    <source>
        <dbReference type="Proteomes" id="UP000095591"/>
    </source>
</evidence>
<protein>
    <recommendedName>
        <fullName evidence="4">DUF3352 domain-containing protein</fullName>
    </recommendedName>
</protein>
<feature type="transmembrane region" description="Helical" evidence="1">
    <location>
        <begin position="7"/>
        <end position="26"/>
    </location>
</feature>
<evidence type="ECO:0008006" key="4">
    <source>
        <dbReference type="Google" id="ProtNLM"/>
    </source>
</evidence>
<accession>A0A173RJD3</accession>
<dbReference type="Proteomes" id="UP000095591">
    <property type="component" value="Unassembled WGS sequence"/>
</dbReference>
<dbReference type="AlphaFoldDB" id="A0A173RJD3"/>
<proteinExistence type="predicted"/>
<sequence>MRIGKKDIMAFIVLFLATIVCVRYFYKNMSDEQFVATVDPYSLVIPTPTAIFAINRPPVFEKMILPMENIRKAFSDHTPAIFLSLIQQNPDLSSFLIAYYPQGDILYAPMDSHTAERIFKQLDASFTFPAQQREEASVPVRYYPDVDKHFLGCYYHEGIFVVSYNRKLLVETAKKQQTYPAQIIPELADLISKKGKSGAMNLFIKSAPLHLRVQMNDSTEWRMKNQWLAMDLFYNEGSLCCFNEQPYEKALENFYPNLCDTITTRINRLFPQIKTTTQVSHDEAVAYFTVCGN</sequence>
<organism evidence="2 3">
    <name type="scientific">Parabacteroides distasonis</name>
    <dbReference type="NCBI Taxonomy" id="823"/>
    <lineage>
        <taxon>Bacteria</taxon>
        <taxon>Pseudomonadati</taxon>
        <taxon>Bacteroidota</taxon>
        <taxon>Bacteroidia</taxon>
        <taxon>Bacteroidales</taxon>
        <taxon>Tannerellaceae</taxon>
        <taxon>Parabacteroides</taxon>
    </lineage>
</organism>
<keyword evidence="1" id="KW-0812">Transmembrane</keyword>
<name>A0A173RJD3_PARDI</name>
<keyword evidence="1" id="KW-0472">Membrane</keyword>
<reference evidence="2 3" key="1">
    <citation type="submission" date="2015-09" db="EMBL/GenBank/DDBJ databases">
        <authorList>
            <consortium name="Pathogen Informatics"/>
        </authorList>
    </citation>
    <scope>NUCLEOTIDE SEQUENCE [LARGE SCALE GENOMIC DNA]</scope>
    <source>
        <strain evidence="2 3">2789STDY5608872</strain>
    </source>
</reference>
<keyword evidence="1" id="KW-1133">Transmembrane helix</keyword>
<gene>
    <name evidence="2" type="ORF">ERS852429_00536</name>
</gene>
<dbReference type="RefSeq" id="WP_044545746.1">
    <property type="nucleotide sequence ID" value="NZ_CDRH01000369.1"/>
</dbReference>
<dbReference type="EMBL" id="CYXP01000001">
    <property type="protein sequence ID" value="CUM78012.1"/>
    <property type="molecule type" value="Genomic_DNA"/>
</dbReference>